<reference evidence="3 4" key="1">
    <citation type="submission" date="2021-06" db="EMBL/GenBank/DDBJ databases">
        <title>Caerostris extrusa draft genome.</title>
        <authorList>
            <person name="Kono N."/>
            <person name="Arakawa K."/>
        </authorList>
    </citation>
    <scope>NUCLEOTIDE SEQUENCE [LARGE SCALE GENOMIC DNA]</scope>
</reference>
<dbReference type="InterPro" id="IPR036591">
    <property type="entry name" value="YggU-like_sf"/>
</dbReference>
<evidence type="ECO:0000313" key="3">
    <source>
        <dbReference type="EMBL" id="GIX83650.1"/>
    </source>
</evidence>
<dbReference type="PANTHER" id="PTHR13420:SF7">
    <property type="entry name" value="UPF0235 PROTEIN C15ORF40"/>
    <property type="match status" value="1"/>
</dbReference>
<dbReference type="Proteomes" id="UP001054945">
    <property type="component" value="Unassembled WGS sequence"/>
</dbReference>
<keyword evidence="4" id="KW-1185">Reference proteome</keyword>
<sequence>MPKKTATKGKVSDKNQASSKNKNGAVYCGTNNEIIIKVHAKPGAKESKITDVGEESVGIQISAPPVDGEANKELLRHLGEILNLKKSELSLEKQTIIFFFFFEITRKINSGSKTGYADVSCWIFSCPFLHLGKCHTFLLKKIVSTHNILCLLLDLGNSYQE</sequence>
<dbReference type="Gene3D" id="3.30.1200.10">
    <property type="entry name" value="YggU-like"/>
    <property type="match status" value="1"/>
</dbReference>
<feature type="region of interest" description="Disordered" evidence="2">
    <location>
        <begin position="1"/>
        <end position="23"/>
    </location>
</feature>
<proteinExistence type="inferred from homology"/>
<dbReference type="AlphaFoldDB" id="A0AAV4NFU4"/>
<dbReference type="SMART" id="SM01152">
    <property type="entry name" value="DUF167"/>
    <property type="match status" value="1"/>
</dbReference>
<dbReference type="GO" id="GO:0005737">
    <property type="term" value="C:cytoplasm"/>
    <property type="evidence" value="ECO:0007669"/>
    <property type="project" value="TreeGrafter"/>
</dbReference>
<dbReference type="NCBIfam" id="TIGR00251">
    <property type="entry name" value="DUF167 family protein"/>
    <property type="match status" value="1"/>
</dbReference>
<dbReference type="PANTHER" id="PTHR13420">
    <property type="entry name" value="UPF0235 PROTEIN C15ORF40"/>
    <property type="match status" value="1"/>
</dbReference>
<dbReference type="SUPFAM" id="SSF69786">
    <property type="entry name" value="YggU-like"/>
    <property type="match status" value="1"/>
</dbReference>
<organism evidence="3 4">
    <name type="scientific">Caerostris extrusa</name>
    <name type="common">Bark spider</name>
    <name type="synonym">Caerostris bankana</name>
    <dbReference type="NCBI Taxonomy" id="172846"/>
    <lineage>
        <taxon>Eukaryota</taxon>
        <taxon>Metazoa</taxon>
        <taxon>Ecdysozoa</taxon>
        <taxon>Arthropoda</taxon>
        <taxon>Chelicerata</taxon>
        <taxon>Arachnida</taxon>
        <taxon>Araneae</taxon>
        <taxon>Araneomorphae</taxon>
        <taxon>Entelegynae</taxon>
        <taxon>Araneoidea</taxon>
        <taxon>Araneidae</taxon>
        <taxon>Caerostris</taxon>
    </lineage>
</organism>
<evidence type="ECO:0000256" key="1">
    <source>
        <dbReference type="ARBA" id="ARBA00010364"/>
    </source>
</evidence>
<comment type="caution">
    <text evidence="3">The sequence shown here is derived from an EMBL/GenBank/DDBJ whole genome shotgun (WGS) entry which is preliminary data.</text>
</comment>
<comment type="similarity">
    <text evidence="1">Belongs to the UPF0235 family.</text>
</comment>
<dbReference type="InterPro" id="IPR003746">
    <property type="entry name" value="DUF167"/>
</dbReference>
<evidence type="ECO:0000256" key="2">
    <source>
        <dbReference type="SAM" id="MobiDB-lite"/>
    </source>
</evidence>
<accession>A0AAV4NFU4</accession>
<dbReference type="Pfam" id="PF02594">
    <property type="entry name" value="DUF167"/>
    <property type="match status" value="1"/>
</dbReference>
<name>A0AAV4NFU4_CAEEX</name>
<evidence type="ECO:0000313" key="4">
    <source>
        <dbReference type="Proteomes" id="UP001054945"/>
    </source>
</evidence>
<gene>
    <name evidence="3" type="primary">CO040</name>
    <name evidence="3" type="ORF">CEXT_376761</name>
</gene>
<protein>
    <submittedName>
        <fullName evidence="3">UPF0235 protein C15orf40</fullName>
    </submittedName>
</protein>
<dbReference type="EMBL" id="BPLR01020891">
    <property type="protein sequence ID" value="GIX83650.1"/>
    <property type="molecule type" value="Genomic_DNA"/>
</dbReference>